<dbReference type="Gene3D" id="3.50.50.60">
    <property type="entry name" value="FAD/NAD(P)-binding domain"/>
    <property type="match status" value="1"/>
</dbReference>
<sequence length="72" mass="7515">MKAYDDFENSVNQGTPVLGTLASTPELRTPPKTIAVVGAGIGGTATAYFLRQEFGAVVKIDVFEPGTGRLAT</sequence>
<reference evidence="1 2" key="1">
    <citation type="submission" date="2021-04" db="EMBL/GenBank/DDBJ databases">
        <authorList>
            <person name="De Guttry C."/>
            <person name="Zahm M."/>
            <person name="Klopp C."/>
            <person name="Cabau C."/>
            <person name="Louis A."/>
            <person name="Berthelot C."/>
            <person name="Parey E."/>
            <person name="Roest Crollius H."/>
            <person name="Montfort J."/>
            <person name="Robinson-Rechavi M."/>
            <person name="Bucao C."/>
            <person name="Bouchez O."/>
            <person name="Gislard M."/>
            <person name="Lluch J."/>
            <person name="Milhes M."/>
            <person name="Lampietro C."/>
            <person name="Lopez Roques C."/>
            <person name="Donnadieu C."/>
            <person name="Braasch I."/>
            <person name="Desvignes T."/>
            <person name="Postlethwait J."/>
            <person name="Bobe J."/>
            <person name="Wedekind C."/>
            <person name="Guiguen Y."/>
        </authorList>
    </citation>
    <scope>NUCLEOTIDE SEQUENCE [LARGE SCALE GENOMIC DNA]</scope>
    <source>
        <strain evidence="1">Cs_M1</strain>
        <tissue evidence="1">Blood</tissue>
    </source>
</reference>
<dbReference type="GO" id="GO:0001735">
    <property type="term" value="F:prenylcysteine oxidase activity"/>
    <property type="evidence" value="ECO:0007669"/>
    <property type="project" value="InterPro"/>
</dbReference>
<dbReference type="GO" id="GO:0030327">
    <property type="term" value="P:prenylated protein catabolic process"/>
    <property type="evidence" value="ECO:0007669"/>
    <property type="project" value="TreeGrafter"/>
</dbReference>
<evidence type="ECO:0000313" key="2">
    <source>
        <dbReference type="Proteomes" id="UP001356427"/>
    </source>
</evidence>
<keyword evidence="2" id="KW-1185">Reference proteome</keyword>
<dbReference type="PANTHER" id="PTHR15944:SF3">
    <property type="entry name" value="PRENYLCYSTEINE OXIDASE 1"/>
    <property type="match status" value="1"/>
</dbReference>
<evidence type="ECO:0008006" key="3">
    <source>
        <dbReference type="Google" id="ProtNLM"/>
    </source>
</evidence>
<organism evidence="1 2">
    <name type="scientific">Coregonus suidteri</name>
    <dbReference type="NCBI Taxonomy" id="861788"/>
    <lineage>
        <taxon>Eukaryota</taxon>
        <taxon>Metazoa</taxon>
        <taxon>Chordata</taxon>
        <taxon>Craniata</taxon>
        <taxon>Vertebrata</taxon>
        <taxon>Euteleostomi</taxon>
        <taxon>Actinopterygii</taxon>
        <taxon>Neopterygii</taxon>
        <taxon>Teleostei</taxon>
        <taxon>Protacanthopterygii</taxon>
        <taxon>Salmoniformes</taxon>
        <taxon>Salmonidae</taxon>
        <taxon>Coregoninae</taxon>
        <taxon>Coregonus</taxon>
    </lineage>
</organism>
<dbReference type="Proteomes" id="UP001356427">
    <property type="component" value="Unassembled WGS sequence"/>
</dbReference>
<name>A0AAN8L687_9TELE</name>
<dbReference type="SUPFAM" id="SSF51905">
    <property type="entry name" value="FAD/NAD(P)-binding domain"/>
    <property type="match status" value="1"/>
</dbReference>
<dbReference type="PANTHER" id="PTHR15944">
    <property type="entry name" value="FARNESYLCYSTEINE LYASE"/>
    <property type="match status" value="1"/>
</dbReference>
<evidence type="ECO:0000313" key="1">
    <source>
        <dbReference type="EMBL" id="KAK6305398.1"/>
    </source>
</evidence>
<gene>
    <name evidence="1" type="ORF">J4Q44_G00241780</name>
</gene>
<comment type="caution">
    <text evidence="1">The sequence shown here is derived from an EMBL/GenBank/DDBJ whole genome shotgun (WGS) entry which is preliminary data.</text>
</comment>
<proteinExistence type="predicted"/>
<protein>
    <recommendedName>
        <fullName evidence="3">L-amino-acid oxidase</fullName>
    </recommendedName>
</protein>
<dbReference type="Pfam" id="PF13450">
    <property type="entry name" value="NAD_binding_8"/>
    <property type="match status" value="1"/>
</dbReference>
<accession>A0AAN8L687</accession>
<dbReference type="InterPro" id="IPR036188">
    <property type="entry name" value="FAD/NAD-bd_sf"/>
</dbReference>
<dbReference type="InterPro" id="IPR017046">
    <property type="entry name" value="Prenylcysteine_Oxase1"/>
</dbReference>
<dbReference type="EMBL" id="JAGTTL010000022">
    <property type="protein sequence ID" value="KAK6305398.1"/>
    <property type="molecule type" value="Genomic_DNA"/>
</dbReference>
<dbReference type="AlphaFoldDB" id="A0AAN8L687"/>